<dbReference type="GeneID" id="66078360"/>
<evidence type="ECO:0000256" key="1">
    <source>
        <dbReference type="SAM" id="MobiDB-lite"/>
    </source>
</evidence>
<evidence type="ECO:0000313" key="3">
    <source>
        <dbReference type="EMBL" id="KAG7092985.1"/>
    </source>
</evidence>
<protein>
    <submittedName>
        <fullName evidence="3">Uncharacterized protein</fullName>
    </submittedName>
</protein>
<feature type="region of interest" description="Disordered" evidence="1">
    <location>
        <begin position="101"/>
        <end position="132"/>
    </location>
</feature>
<proteinExistence type="predicted"/>
<gene>
    <name evidence="3" type="ORF">E1B28_009284</name>
</gene>
<keyword evidence="2" id="KW-0812">Transmembrane</keyword>
<dbReference type="AlphaFoldDB" id="A0A9P7S0D0"/>
<comment type="caution">
    <text evidence="3">The sequence shown here is derived from an EMBL/GenBank/DDBJ whole genome shotgun (WGS) entry which is preliminary data.</text>
</comment>
<sequence length="132" mass="14644">MCQAKFGFVLLPCSSICDLRGNDHPADLCLAYSSTQRTYYDYVVLSLTGIRTVTLLGIRFFLLVARCLRRGWKVFSLWPPGDHFIKNIRILFGRVNASESAGAQQGDSMPNDKRSTCQTECASGPGKSLKFA</sequence>
<dbReference type="EMBL" id="CM032185">
    <property type="protein sequence ID" value="KAG7092985.1"/>
    <property type="molecule type" value="Genomic_DNA"/>
</dbReference>
<evidence type="ECO:0000256" key="2">
    <source>
        <dbReference type="SAM" id="Phobius"/>
    </source>
</evidence>
<keyword evidence="2" id="KW-0472">Membrane</keyword>
<name>A0A9P7S0D0_9AGAR</name>
<dbReference type="KEGG" id="more:E1B28_009284"/>
<accession>A0A9P7S0D0</accession>
<keyword evidence="4" id="KW-1185">Reference proteome</keyword>
<reference evidence="3" key="1">
    <citation type="journal article" date="2021" name="Genome Biol. Evol.">
        <title>The assembled and annotated genome of the fairy-ring fungus Marasmius oreades.</title>
        <authorList>
            <person name="Hiltunen M."/>
            <person name="Ament-Velasquez S.L."/>
            <person name="Johannesson H."/>
        </authorList>
    </citation>
    <scope>NUCLEOTIDE SEQUENCE</scope>
    <source>
        <strain evidence="3">03SP1</strain>
    </source>
</reference>
<dbReference type="Proteomes" id="UP001049176">
    <property type="component" value="Chromosome 5"/>
</dbReference>
<dbReference type="RefSeq" id="XP_043009455.1">
    <property type="nucleotide sequence ID" value="XM_043154165.1"/>
</dbReference>
<feature type="transmembrane region" description="Helical" evidence="2">
    <location>
        <begin position="42"/>
        <end position="65"/>
    </location>
</feature>
<organism evidence="3 4">
    <name type="scientific">Marasmius oreades</name>
    <name type="common">fairy-ring Marasmius</name>
    <dbReference type="NCBI Taxonomy" id="181124"/>
    <lineage>
        <taxon>Eukaryota</taxon>
        <taxon>Fungi</taxon>
        <taxon>Dikarya</taxon>
        <taxon>Basidiomycota</taxon>
        <taxon>Agaricomycotina</taxon>
        <taxon>Agaricomycetes</taxon>
        <taxon>Agaricomycetidae</taxon>
        <taxon>Agaricales</taxon>
        <taxon>Marasmiineae</taxon>
        <taxon>Marasmiaceae</taxon>
        <taxon>Marasmius</taxon>
    </lineage>
</organism>
<evidence type="ECO:0000313" key="4">
    <source>
        <dbReference type="Proteomes" id="UP001049176"/>
    </source>
</evidence>
<keyword evidence="2" id="KW-1133">Transmembrane helix</keyword>